<dbReference type="SUPFAM" id="SSF117281">
    <property type="entry name" value="Kelch motif"/>
    <property type="match status" value="1"/>
</dbReference>
<dbReference type="Pfam" id="PF01344">
    <property type="entry name" value="Kelch_1"/>
    <property type="match status" value="1"/>
</dbReference>
<comment type="caution">
    <text evidence="1">The sequence shown here is derived from an EMBL/GenBank/DDBJ whole genome shotgun (WGS) entry which is preliminary data.</text>
</comment>
<proteinExistence type="predicted"/>
<sequence>MAKLGESKEASELGKTLKFLGLSFSKTGKKGTIQGYSLSVSWLGKAVDDGASVFENPVTVKVRELKILNDNSSVAVNSRIFYLVGTEERLPLDKVTIYDTSNLALSGLRPILLAKIDPLASVMEGKIVVFDGSDDYFAKPWVEVFDLCTQEWMPLASSPLHPTCQIFMSAFLHDSIEIVVDSGWHHEGVDSGCRGDSDCQAAVEEEEEEECSDGKITGGRFLIYRIKQKVWVIFYTRGIETGGPFLEFEIYYHEALVVGQTFILVH</sequence>
<reference evidence="1" key="1">
    <citation type="submission" date="2022-12" db="EMBL/GenBank/DDBJ databases">
        <title>Draft genome assemblies for two species of Escallonia (Escalloniales).</title>
        <authorList>
            <person name="Chanderbali A."/>
            <person name="Dervinis C."/>
            <person name="Anghel I."/>
            <person name="Soltis D."/>
            <person name="Soltis P."/>
            <person name="Zapata F."/>
        </authorList>
    </citation>
    <scope>NUCLEOTIDE SEQUENCE</scope>
    <source>
        <strain evidence="1">UCBG64.0493</strain>
        <tissue evidence="1">Leaf</tissue>
    </source>
</reference>
<name>A0AA89BR17_9ASTE</name>
<dbReference type="InterPro" id="IPR015915">
    <property type="entry name" value="Kelch-typ_b-propeller"/>
</dbReference>
<accession>A0AA89BR17</accession>
<protein>
    <submittedName>
        <fullName evidence="1">Uncharacterized protein</fullName>
    </submittedName>
</protein>
<gene>
    <name evidence="1" type="ORF">RJ639_027901</name>
</gene>
<evidence type="ECO:0000313" key="2">
    <source>
        <dbReference type="Proteomes" id="UP001188597"/>
    </source>
</evidence>
<dbReference type="AlphaFoldDB" id="A0AA89BR17"/>
<evidence type="ECO:0000313" key="1">
    <source>
        <dbReference type="EMBL" id="KAK3040906.1"/>
    </source>
</evidence>
<organism evidence="1 2">
    <name type="scientific">Escallonia herrerae</name>
    <dbReference type="NCBI Taxonomy" id="1293975"/>
    <lineage>
        <taxon>Eukaryota</taxon>
        <taxon>Viridiplantae</taxon>
        <taxon>Streptophyta</taxon>
        <taxon>Embryophyta</taxon>
        <taxon>Tracheophyta</taxon>
        <taxon>Spermatophyta</taxon>
        <taxon>Magnoliopsida</taxon>
        <taxon>eudicotyledons</taxon>
        <taxon>Gunneridae</taxon>
        <taxon>Pentapetalae</taxon>
        <taxon>asterids</taxon>
        <taxon>campanulids</taxon>
        <taxon>Escalloniales</taxon>
        <taxon>Escalloniaceae</taxon>
        <taxon>Escallonia</taxon>
    </lineage>
</organism>
<dbReference type="Gene3D" id="2.120.10.80">
    <property type="entry name" value="Kelch-type beta propeller"/>
    <property type="match status" value="1"/>
</dbReference>
<dbReference type="EMBL" id="JAVXUP010000046">
    <property type="protein sequence ID" value="KAK3040906.1"/>
    <property type="molecule type" value="Genomic_DNA"/>
</dbReference>
<dbReference type="Proteomes" id="UP001188597">
    <property type="component" value="Unassembled WGS sequence"/>
</dbReference>
<keyword evidence="2" id="KW-1185">Reference proteome</keyword>
<dbReference type="InterPro" id="IPR006652">
    <property type="entry name" value="Kelch_1"/>
</dbReference>